<keyword evidence="3" id="KW-1185">Reference proteome</keyword>
<keyword evidence="1" id="KW-1133">Transmembrane helix</keyword>
<dbReference type="Proteomes" id="UP001163046">
    <property type="component" value="Unassembled WGS sequence"/>
</dbReference>
<evidence type="ECO:0000256" key="1">
    <source>
        <dbReference type="SAM" id="Phobius"/>
    </source>
</evidence>
<feature type="non-terminal residue" evidence="2">
    <location>
        <position position="111"/>
    </location>
</feature>
<keyword evidence="1" id="KW-0472">Membrane</keyword>
<protein>
    <submittedName>
        <fullName evidence="2">Uncharacterized protein</fullName>
    </submittedName>
</protein>
<name>A0A9W9ZZW9_9CNID</name>
<comment type="caution">
    <text evidence="2">The sequence shown here is derived from an EMBL/GenBank/DDBJ whole genome shotgun (WGS) entry which is preliminary data.</text>
</comment>
<gene>
    <name evidence="2" type="ORF">OS493_033660</name>
</gene>
<dbReference type="AlphaFoldDB" id="A0A9W9ZZW9"/>
<organism evidence="2 3">
    <name type="scientific">Desmophyllum pertusum</name>
    <dbReference type="NCBI Taxonomy" id="174260"/>
    <lineage>
        <taxon>Eukaryota</taxon>
        <taxon>Metazoa</taxon>
        <taxon>Cnidaria</taxon>
        <taxon>Anthozoa</taxon>
        <taxon>Hexacorallia</taxon>
        <taxon>Scleractinia</taxon>
        <taxon>Caryophylliina</taxon>
        <taxon>Caryophylliidae</taxon>
        <taxon>Desmophyllum</taxon>
    </lineage>
</organism>
<evidence type="ECO:0000313" key="2">
    <source>
        <dbReference type="EMBL" id="KAJ7389079.1"/>
    </source>
</evidence>
<keyword evidence="1" id="KW-0812">Transmembrane</keyword>
<proteinExistence type="predicted"/>
<reference evidence="2" key="1">
    <citation type="submission" date="2023-01" db="EMBL/GenBank/DDBJ databases">
        <title>Genome assembly of the deep-sea coral Lophelia pertusa.</title>
        <authorList>
            <person name="Herrera S."/>
            <person name="Cordes E."/>
        </authorList>
    </citation>
    <scope>NUCLEOTIDE SEQUENCE</scope>
    <source>
        <strain evidence="2">USNM1676648</strain>
        <tissue evidence="2">Polyp</tissue>
    </source>
</reference>
<dbReference type="EMBL" id="MU825441">
    <property type="protein sequence ID" value="KAJ7389079.1"/>
    <property type="molecule type" value="Genomic_DNA"/>
</dbReference>
<feature type="transmembrane region" description="Helical" evidence="1">
    <location>
        <begin position="16"/>
        <end position="36"/>
    </location>
</feature>
<accession>A0A9W9ZZW9</accession>
<evidence type="ECO:0000313" key="3">
    <source>
        <dbReference type="Proteomes" id="UP001163046"/>
    </source>
</evidence>
<sequence length="111" mass="12824">MVPTVHPQLMLPTCCGYTILFCLCVLLITGLFLFCLPSCYRDCKTDLLDDSYRDCTRLSSLYRRLRPVTPNCTSTVRNTRTVTDWLYRLGFTRTVSNFVPKPVPDKFLFPT</sequence>